<keyword evidence="3" id="KW-1185">Reference proteome</keyword>
<feature type="region of interest" description="Disordered" evidence="1">
    <location>
        <begin position="1"/>
        <end position="44"/>
    </location>
</feature>
<reference evidence="2 3" key="1">
    <citation type="submission" date="2019-06" db="EMBL/GenBank/DDBJ databases">
        <title>Sequencing the genomes of 1000 actinobacteria strains.</title>
        <authorList>
            <person name="Klenk H.-P."/>
        </authorList>
    </citation>
    <scope>NUCLEOTIDE SEQUENCE [LARGE SCALE GENOMIC DNA]</scope>
    <source>
        <strain evidence="2 3">DSM 102200</strain>
    </source>
</reference>
<dbReference type="AlphaFoldDB" id="A0A543C1E2"/>
<gene>
    <name evidence="2" type="ORF">FB559_8170</name>
</gene>
<protein>
    <submittedName>
        <fullName evidence="2">Uncharacterized protein</fullName>
    </submittedName>
</protein>
<comment type="caution">
    <text evidence="2">The sequence shown here is derived from an EMBL/GenBank/DDBJ whole genome shotgun (WGS) entry which is preliminary data.</text>
</comment>
<evidence type="ECO:0000256" key="1">
    <source>
        <dbReference type="SAM" id="MobiDB-lite"/>
    </source>
</evidence>
<dbReference type="Proteomes" id="UP000316096">
    <property type="component" value="Unassembled WGS sequence"/>
</dbReference>
<name>A0A543C1E2_9ACTN</name>
<proteinExistence type="predicted"/>
<sequence length="44" mass="4605">MTPAFATRRPGRPVTAPPARRGPDTRGGRPVSYPHRPPATAVAG</sequence>
<organism evidence="2 3">
    <name type="scientific">Actinoallomurus bryophytorum</name>
    <dbReference type="NCBI Taxonomy" id="1490222"/>
    <lineage>
        <taxon>Bacteria</taxon>
        <taxon>Bacillati</taxon>
        <taxon>Actinomycetota</taxon>
        <taxon>Actinomycetes</taxon>
        <taxon>Streptosporangiales</taxon>
        <taxon>Thermomonosporaceae</taxon>
        <taxon>Actinoallomurus</taxon>
    </lineage>
</organism>
<evidence type="ECO:0000313" key="2">
    <source>
        <dbReference type="EMBL" id="TQL90856.1"/>
    </source>
</evidence>
<accession>A0A543C1E2</accession>
<dbReference type="EMBL" id="VFOZ01000002">
    <property type="protein sequence ID" value="TQL90856.1"/>
    <property type="molecule type" value="Genomic_DNA"/>
</dbReference>
<evidence type="ECO:0000313" key="3">
    <source>
        <dbReference type="Proteomes" id="UP000316096"/>
    </source>
</evidence>